<protein>
    <submittedName>
        <fullName evidence="1">Uncharacterized protein</fullName>
    </submittedName>
</protein>
<dbReference type="AlphaFoldDB" id="A0A232FN62"/>
<dbReference type="Proteomes" id="UP000215335">
    <property type="component" value="Unassembled WGS sequence"/>
</dbReference>
<organism evidence="1 2">
    <name type="scientific">Trichomalopsis sarcophagae</name>
    <dbReference type="NCBI Taxonomy" id="543379"/>
    <lineage>
        <taxon>Eukaryota</taxon>
        <taxon>Metazoa</taxon>
        <taxon>Ecdysozoa</taxon>
        <taxon>Arthropoda</taxon>
        <taxon>Hexapoda</taxon>
        <taxon>Insecta</taxon>
        <taxon>Pterygota</taxon>
        <taxon>Neoptera</taxon>
        <taxon>Endopterygota</taxon>
        <taxon>Hymenoptera</taxon>
        <taxon>Apocrita</taxon>
        <taxon>Proctotrupomorpha</taxon>
        <taxon>Chalcidoidea</taxon>
        <taxon>Pteromalidae</taxon>
        <taxon>Pteromalinae</taxon>
        <taxon>Trichomalopsis</taxon>
    </lineage>
</organism>
<evidence type="ECO:0000313" key="1">
    <source>
        <dbReference type="EMBL" id="OXU32171.1"/>
    </source>
</evidence>
<accession>A0A232FN62</accession>
<comment type="caution">
    <text evidence="1">The sequence shown here is derived from an EMBL/GenBank/DDBJ whole genome shotgun (WGS) entry which is preliminary data.</text>
</comment>
<proteinExistence type="predicted"/>
<gene>
    <name evidence="1" type="ORF">TSAR_012300</name>
</gene>
<evidence type="ECO:0000313" key="2">
    <source>
        <dbReference type="Proteomes" id="UP000215335"/>
    </source>
</evidence>
<name>A0A232FN62_9HYME</name>
<reference evidence="1 2" key="1">
    <citation type="journal article" date="2017" name="Curr. Biol.">
        <title>The Evolution of Venom by Co-option of Single-Copy Genes.</title>
        <authorList>
            <person name="Martinson E.O."/>
            <person name="Mrinalini"/>
            <person name="Kelkar Y.D."/>
            <person name="Chang C.H."/>
            <person name="Werren J.H."/>
        </authorList>
    </citation>
    <scope>NUCLEOTIDE SEQUENCE [LARGE SCALE GENOMIC DNA]</scope>
    <source>
        <strain evidence="1 2">Alberta</strain>
        <tissue evidence="1">Whole body</tissue>
    </source>
</reference>
<sequence>MCVYVYHNISGTTPSITIKFDMHIYFLDSEFGKNSYFYFLNYIFLWPFFDFRKTLFCVFQSPHCYKQFSYNAFERE</sequence>
<keyword evidence="2" id="KW-1185">Reference proteome</keyword>
<dbReference type="EMBL" id="NNAY01000005">
    <property type="protein sequence ID" value="OXU32171.1"/>
    <property type="molecule type" value="Genomic_DNA"/>
</dbReference>